<protein>
    <recommendedName>
        <fullName evidence="1">Glycosyltransferase 2-like domain-containing protein</fullName>
    </recommendedName>
</protein>
<dbReference type="Gene3D" id="3.90.550.10">
    <property type="entry name" value="Spore Coat Polysaccharide Biosynthesis Protein SpsA, Chain A"/>
    <property type="match status" value="1"/>
</dbReference>
<dbReference type="Proteomes" id="UP000237351">
    <property type="component" value="Chromosome"/>
</dbReference>
<dbReference type="InterPro" id="IPR029044">
    <property type="entry name" value="Nucleotide-diphossugar_trans"/>
</dbReference>
<accession>A0A1W6N5K9</accession>
<proteinExistence type="predicted"/>
<dbReference type="STRING" id="1414854.GQ61_06830"/>
<dbReference type="InterPro" id="IPR001173">
    <property type="entry name" value="Glyco_trans_2-like"/>
</dbReference>
<dbReference type="PANTHER" id="PTHR22916:SF3">
    <property type="entry name" value="UDP-GLCNAC:BETAGAL BETA-1,3-N-ACETYLGLUCOSAMINYLTRANSFERASE-LIKE PROTEIN 1"/>
    <property type="match status" value="1"/>
</dbReference>
<gene>
    <name evidence="2" type="ORF">GQ61_06830</name>
</gene>
<evidence type="ECO:0000313" key="3">
    <source>
        <dbReference type="Proteomes" id="UP000237351"/>
    </source>
</evidence>
<organism evidence="2 3">
    <name type="scientific">Candidatus Nucleicultrix amoebiphila FS5</name>
    <dbReference type="NCBI Taxonomy" id="1414854"/>
    <lineage>
        <taxon>Bacteria</taxon>
        <taxon>Pseudomonadati</taxon>
        <taxon>Pseudomonadota</taxon>
        <taxon>Alphaproteobacteria</taxon>
        <taxon>Holosporales</taxon>
        <taxon>Candidatus Nucleicultricaceae</taxon>
        <taxon>Candidatus Nucleicultrix</taxon>
    </lineage>
</organism>
<reference evidence="2 3" key="1">
    <citation type="submission" date="2014-06" db="EMBL/GenBank/DDBJ databases">
        <title>The genome of the endonuclear symbiont Nucleicultrix amoebiphila.</title>
        <authorList>
            <person name="Schulz F."/>
            <person name="Horn M."/>
        </authorList>
    </citation>
    <scope>NUCLEOTIDE SEQUENCE [LARGE SCALE GENOMIC DNA]</scope>
    <source>
        <strain evidence="2 3">FS5</strain>
    </source>
</reference>
<dbReference type="AlphaFoldDB" id="A0A1W6N5K9"/>
<dbReference type="EMBL" id="CP008743">
    <property type="protein sequence ID" value="ARN85049.1"/>
    <property type="molecule type" value="Genomic_DNA"/>
</dbReference>
<dbReference type="RefSeq" id="WP_085784567.1">
    <property type="nucleotide sequence ID" value="NZ_CP008743.1"/>
</dbReference>
<feature type="domain" description="Glycosyltransferase 2-like" evidence="1">
    <location>
        <begin position="10"/>
        <end position="137"/>
    </location>
</feature>
<dbReference type="Pfam" id="PF00535">
    <property type="entry name" value="Glycos_transf_2"/>
    <property type="match status" value="1"/>
</dbReference>
<keyword evidence="3" id="KW-1185">Reference proteome</keyword>
<dbReference type="GO" id="GO:0016758">
    <property type="term" value="F:hexosyltransferase activity"/>
    <property type="evidence" value="ECO:0007669"/>
    <property type="project" value="UniProtKB-ARBA"/>
</dbReference>
<dbReference type="PANTHER" id="PTHR22916">
    <property type="entry name" value="GLYCOSYLTRANSFERASE"/>
    <property type="match status" value="1"/>
</dbReference>
<dbReference type="OrthoDB" id="5291101at2"/>
<evidence type="ECO:0000313" key="2">
    <source>
        <dbReference type="EMBL" id="ARN85049.1"/>
    </source>
</evidence>
<dbReference type="KEGG" id="naf:GQ61_06830"/>
<evidence type="ECO:0000259" key="1">
    <source>
        <dbReference type="Pfam" id="PF00535"/>
    </source>
</evidence>
<sequence>MNKNSLPLVSIVIATFNRAPLLKETLQSVISQTYKNLEIIVVGDGCTDNTEEVVANLNDTRIHYFEITHAGRPAVPRNFGAMKAKGNYIAFCDDDDIWVNTKIEKQLAVFLCNPELGLVYTGFSNFTKNTDFSEVVNLDKTSFEKQLYRNRIAFSTIMISKKILHKIQGFDERAALKASEDYLFVLKIVACYPFFFLNEPLLKYRVHAEGISSTKNSVWKLFKYYIRLLICFFECYKLRYLSFSKLIFMGLYHFKHVSKMILFTYFQSFKNIWCLKR</sequence>
<name>A0A1W6N5K9_9PROT</name>
<dbReference type="SUPFAM" id="SSF53448">
    <property type="entry name" value="Nucleotide-diphospho-sugar transferases"/>
    <property type="match status" value="1"/>
</dbReference>